<protein>
    <submittedName>
        <fullName evidence="1">Uncharacterized protein</fullName>
    </submittedName>
</protein>
<evidence type="ECO:0000313" key="1">
    <source>
        <dbReference type="EMBL" id="KRY99698.1"/>
    </source>
</evidence>
<dbReference type="EMBL" id="JYDP01000729">
    <property type="protein sequence ID" value="KRY99698.1"/>
    <property type="molecule type" value="Genomic_DNA"/>
</dbReference>
<comment type="caution">
    <text evidence="1">The sequence shown here is derived from an EMBL/GenBank/DDBJ whole genome shotgun (WGS) entry which is preliminary data.</text>
</comment>
<sequence length="43" mass="5023">LHKKIEIFFNDEMTPIQGNTRRQYSLGEFNSAFPLFVSYRGIG</sequence>
<evidence type="ECO:0000313" key="2">
    <source>
        <dbReference type="Proteomes" id="UP000055024"/>
    </source>
</evidence>
<dbReference type="AlphaFoldDB" id="A0A0V1GNT8"/>
<gene>
    <name evidence="1" type="ORF">T11_3778</name>
</gene>
<keyword evidence="2" id="KW-1185">Reference proteome</keyword>
<organism evidence="1 2">
    <name type="scientific">Trichinella zimbabwensis</name>
    <dbReference type="NCBI Taxonomy" id="268475"/>
    <lineage>
        <taxon>Eukaryota</taxon>
        <taxon>Metazoa</taxon>
        <taxon>Ecdysozoa</taxon>
        <taxon>Nematoda</taxon>
        <taxon>Enoplea</taxon>
        <taxon>Dorylaimia</taxon>
        <taxon>Trichinellida</taxon>
        <taxon>Trichinellidae</taxon>
        <taxon>Trichinella</taxon>
    </lineage>
</organism>
<proteinExistence type="predicted"/>
<reference evidence="1 2" key="1">
    <citation type="submission" date="2015-01" db="EMBL/GenBank/DDBJ databases">
        <title>Evolution of Trichinella species and genotypes.</title>
        <authorList>
            <person name="Korhonen P.K."/>
            <person name="Edoardo P."/>
            <person name="Giuseppe L.R."/>
            <person name="Gasser R.B."/>
        </authorList>
    </citation>
    <scope>NUCLEOTIDE SEQUENCE [LARGE SCALE GENOMIC DNA]</scope>
    <source>
        <strain evidence="1">ISS1029</strain>
    </source>
</reference>
<dbReference type="Proteomes" id="UP000055024">
    <property type="component" value="Unassembled WGS sequence"/>
</dbReference>
<feature type="non-terminal residue" evidence="1">
    <location>
        <position position="1"/>
    </location>
</feature>
<accession>A0A0V1GNT8</accession>
<name>A0A0V1GNT8_9BILA</name>